<evidence type="ECO:0000313" key="10">
    <source>
        <dbReference type="Proteomes" id="UP001152622"/>
    </source>
</evidence>
<dbReference type="GO" id="GO:1990904">
    <property type="term" value="C:ribonucleoprotein complex"/>
    <property type="evidence" value="ECO:0007669"/>
    <property type="project" value="UniProtKB-KW"/>
</dbReference>
<comment type="subcellular location">
    <subcellularLocation>
        <location evidence="1">Mitochondrion</location>
    </subcellularLocation>
</comment>
<evidence type="ECO:0000313" key="9">
    <source>
        <dbReference type="EMBL" id="KAJ8380499.1"/>
    </source>
</evidence>
<dbReference type="Gene3D" id="3.40.50.790">
    <property type="match status" value="1"/>
</dbReference>
<sequence>MAACTRTIAKVLNGCNRHLLTPCGQALNAISQTAPRCLSARTFAAVKPAKKEKKDEKAKVEKKERIIDNTNRHKPFGFTAWSPVDDVYITRYYPKPVYDPGTAVDMLKNFQQFDLSYARQPVYIDLKLDMKLEKKKKVDPFVSTVHLPHQFKTEINKVLVFTEDPDQAKLAEENGAAFVGGEELIQKILDDEITADFYLSVPQFLSKLNPLKNKLRKKFPKSKRGLVGVDILKMLQLFKTGHEYLVERDCYVVTKIATLDMPKEHILSNLQAVVEDVCTHRPASFGPFVQRAIICSSTSEGLQFHYQQFLPSTEEAAV</sequence>
<evidence type="ECO:0000256" key="2">
    <source>
        <dbReference type="ARBA" id="ARBA00010531"/>
    </source>
</evidence>
<dbReference type="Gene3D" id="3.30.190.20">
    <property type="match status" value="1"/>
</dbReference>
<comment type="caution">
    <text evidence="9">The sequence shown here is derived from an EMBL/GenBank/DDBJ whole genome shotgun (WGS) entry which is preliminary data.</text>
</comment>
<keyword evidence="6" id="KW-0687">Ribonucleoprotein</keyword>
<evidence type="ECO:0000256" key="4">
    <source>
        <dbReference type="ARBA" id="ARBA00022980"/>
    </source>
</evidence>
<dbReference type="PANTHER" id="PTHR36427:SF3">
    <property type="entry name" value="LARGE RIBOSOMAL SUBUNIT PROTEIN UL1M"/>
    <property type="match status" value="1"/>
</dbReference>
<dbReference type="SUPFAM" id="SSF56808">
    <property type="entry name" value="Ribosomal protein L1"/>
    <property type="match status" value="1"/>
</dbReference>
<evidence type="ECO:0000256" key="5">
    <source>
        <dbReference type="ARBA" id="ARBA00023128"/>
    </source>
</evidence>
<gene>
    <name evidence="9" type="ORF">SKAU_G00012770</name>
</gene>
<name>A0A9Q1GBK5_SYNKA</name>
<dbReference type="EMBL" id="JAINUF010000001">
    <property type="protein sequence ID" value="KAJ8380499.1"/>
    <property type="molecule type" value="Genomic_DNA"/>
</dbReference>
<accession>A0A9Q1GBK5</accession>
<dbReference type="OrthoDB" id="1747252at2759"/>
<evidence type="ECO:0000256" key="3">
    <source>
        <dbReference type="ARBA" id="ARBA00022946"/>
    </source>
</evidence>
<dbReference type="PANTHER" id="PTHR36427">
    <property type="entry name" value="54S RIBOSOMAL PROTEIN L1, MITOCHONDRIAL"/>
    <property type="match status" value="1"/>
</dbReference>
<dbReference type="InterPro" id="IPR023674">
    <property type="entry name" value="Ribosomal_uL1-like"/>
</dbReference>
<dbReference type="Proteomes" id="UP001152622">
    <property type="component" value="Chromosome 1"/>
</dbReference>
<dbReference type="Pfam" id="PF00687">
    <property type="entry name" value="Ribosomal_L1"/>
    <property type="match status" value="1"/>
</dbReference>
<dbReference type="InterPro" id="IPR028364">
    <property type="entry name" value="Ribosomal_uL1/biogenesis"/>
</dbReference>
<keyword evidence="3" id="KW-0809">Transit peptide</keyword>
<keyword evidence="4" id="KW-0689">Ribosomal protein</keyword>
<dbReference type="AlphaFoldDB" id="A0A9Q1GBK5"/>
<evidence type="ECO:0000256" key="7">
    <source>
        <dbReference type="ARBA" id="ARBA00035212"/>
    </source>
</evidence>
<dbReference type="GO" id="GO:0005743">
    <property type="term" value="C:mitochondrial inner membrane"/>
    <property type="evidence" value="ECO:0007669"/>
    <property type="project" value="UniProtKB-ARBA"/>
</dbReference>
<dbReference type="FunFam" id="3.40.50.790:FF:000003">
    <property type="entry name" value="39S ribosomal protein L1, mitochondrial"/>
    <property type="match status" value="1"/>
</dbReference>
<dbReference type="GO" id="GO:0005840">
    <property type="term" value="C:ribosome"/>
    <property type="evidence" value="ECO:0007669"/>
    <property type="project" value="UniProtKB-KW"/>
</dbReference>
<proteinExistence type="inferred from homology"/>
<comment type="similarity">
    <text evidence="2">Belongs to the universal ribosomal protein uL1 family.</text>
</comment>
<protein>
    <recommendedName>
        <fullName evidence="7">Large ribosomal subunit protein uL1m</fullName>
    </recommendedName>
    <alternativeName>
        <fullName evidence="8">39S ribosomal protein L1, mitochondrial</fullName>
    </alternativeName>
</protein>
<evidence type="ECO:0000256" key="1">
    <source>
        <dbReference type="ARBA" id="ARBA00004173"/>
    </source>
</evidence>
<keyword evidence="5" id="KW-0496">Mitochondrion</keyword>
<organism evidence="9 10">
    <name type="scientific">Synaphobranchus kaupii</name>
    <name type="common">Kaup's arrowtooth eel</name>
    <dbReference type="NCBI Taxonomy" id="118154"/>
    <lineage>
        <taxon>Eukaryota</taxon>
        <taxon>Metazoa</taxon>
        <taxon>Chordata</taxon>
        <taxon>Craniata</taxon>
        <taxon>Vertebrata</taxon>
        <taxon>Euteleostomi</taxon>
        <taxon>Actinopterygii</taxon>
        <taxon>Neopterygii</taxon>
        <taxon>Teleostei</taxon>
        <taxon>Anguilliformes</taxon>
        <taxon>Synaphobranchidae</taxon>
        <taxon>Synaphobranchus</taxon>
    </lineage>
</organism>
<reference evidence="9" key="1">
    <citation type="journal article" date="2023" name="Science">
        <title>Genome structures resolve the early diversification of teleost fishes.</title>
        <authorList>
            <person name="Parey E."/>
            <person name="Louis A."/>
            <person name="Montfort J."/>
            <person name="Bouchez O."/>
            <person name="Roques C."/>
            <person name="Iampietro C."/>
            <person name="Lluch J."/>
            <person name="Castinel A."/>
            <person name="Donnadieu C."/>
            <person name="Desvignes T."/>
            <person name="Floi Bucao C."/>
            <person name="Jouanno E."/>
            <person name="Wen M."/>
            <person name="Mejri S."/>
            <person name="Dirks R."/>
            <person name="Jansen H."/>
            <person name="Henkel C."/>
            <person name="Chen W.J."/>
            <person name="Zahm M."/>
            <person name="Cabau C."/>
            <person name="Klopp C."/>
            <person name="Thompson A.W."/>
            <person name="Robinson-Rechavi M."/>
            <person name="Braasch I."/>
            <person name="Lecointre G."/>
            <person name="Bobe J."/>
            <person name="Postlethwait J.H."/>
            <person name="Berthelot C."/>
            <person name="Roest Crollius H."/>
            <person name="Guiguen Y."/>
        </authorList>
    </citation>
    <scope>NUCLEOTIDE SEQUENCE</scope>
    <source>
        <strain evidence="9">WJC10195</strain>
    </source>
</reference>
<evidence type="ECO:0000256" key="8">
    <source>
        <dbReference type="ARBA" id="ARBA00077483"/>
    </source>
</evidence>
<keyword evidence="10" id="KW-1185">Reference proteome</keyword>
<evidence type="ECO:0000256" key="6">
    <source>
        <dbReference type="ARBA" id="ARBA00023274"/>
    </source>
</evidence>
<dbReference type="InterPro" id="IPR016095">
    <property type="entry name" value="Ribosomal_uL1_3-a/b-sand"/>
</dbReference>